<gene>
    <name evidence="2" type="ORF">EV213_12330</name>
</gene>
<sequence>MSYEKVKQAKRTSIGTKQTLKAIQNGDALEVVIADDADPYVVEPIRRLAIEKQLSVCTVDSMKRLGKVCGIDVGATAVAIKR</sequence>
<dbReference type="AlphaFoldDB" id="A0A4R6TY26"/>
<keyword evidence="2" id="KW-0687">Ribonucleoprotein</keyword>
<dbReference type="RefSeq" id="WP_133582044.1">
    <property type="nucleotide sequence ID" value="NZ_SNYJ01000023.1"/>
</dbReference>
<dbReference type="GO" id="GO:0005840">
    <property type="term" value="C:ribosome"/>
    <property type="evidence" value="ECO:0007669"/>
    <property type="project" value="UniProtKB-KW"/>
</dbReference>
<keyword evidence="3" id="KW-1185">Reference proteome</keyword>
<evidence type="ECO:0000313" key="2">
    <source>
        <dbReference type="EMBL" id="TDQ34703.1"/>
    </source>
</evidence>
<dbReference type="Proteomes" id="UP000295632">
    <property type="component" value="Unassembled WGS sequence"/>
</dbReference>
<evidence type="ECO:0000313" key="3">
    <source>
        <dbReference type="Proteomes" id="UP000295632"/>
    </source>
</evidence>
<keyword evidence="2" id="KW-0689">Ribosomal protein</keyword>
<dbReference type="Gene3D" id="3.30.1330.30">
    <property type="match status" value="1"/>
</dbReference>
<dbReference type="InterPro" id="IPR029064">
    <property type="entry name" value="Ribosomal_eL30-like_sf"/>
</dbReference>
<reference evidence="2 3" key="1">
    <citation type="submission" date="2019-03" db="EMBL/GenBank/DDBJ databases">
        <title>Genomic Encyclopedia of Type Strains, Phase IV (KMG-IV): sequencing the most valuable type-strain genomes for metagenomic binning, comparative biology and taxonomic classification.</title>
        <authorList>
            <person name="Goeker M."/>
        </authorList>
    </citation>
    <scope>NUCLEOTIDE SEQUENCE [LARGE SCALE GENOMIC DNA]</scope>
    <source>
        <strain evidence="2 3">DSM 28697</strain>
    </source>
</reference>
<proteinExistence type="predicted"/>
<comment type="caution">
    <text evidence="2">The sequence shown here is derived from an EMBL/GenBank/DDBJ whole genome shotgun (WGS) entry which is preliminary data.</text>
</comment>
<name>A0A4R6TY26_9BACI</name>
<dbReference type="Pfam" id="PF01248">
    <property type="entry name" value="Ribosomal_L7Ae"/>
    <property type="match status" value="1"/>
</dbReference>
<dbReference type="NCBIfam" id="NF010125">
    <property type="entry name" value="PRK13602.1"/>
    <property type="match status" value="1"/>
</dbReference>
<dbReference type="OrthoDB" id="2353623at2"/>
<protein>
    <submittedName>
        <fullName evidence="2">LSU ribosomal protein L7AE</fullName>
    </submittedName>
</protein>
<organism evidence="2 3">
    <name type="scientific">Aureibacillus halotolerans</name>
    <dbReference type="NCBI Taxonomy" id="1508390"/>
    <lineage>
        <taxon>Bacteria</taxon>
        <taxon>Bacillati</taxon>
        <taxon>Bacillota</taxon>
        <taxon>Bacilli</taxon>
        <taxon>Bacillales</taxon>
        <taxon>Bacillaceae</taxon>
        <taxon>Aureibacillus</taxon>
    </lineage>
</organism>
<dbReference type="InterPro" id="IPR004038">
    <property type="entry name" value="Ribosomal_eL8/eL30/eS12/Gad45"/>
</dbReference>
<dbReference type="EMBL" id="SNYJ01000023">
    <property type="protein sequence ID" value="TDQ34703.1"/>
    <property type="molecule type" value="Genomic_DNA"/>
</dbReference>
<evidence type="ECO:0000259" key="1">
    <source>
        <dbReference type="Pfam" id="PF01248"/>
    </source>
</evidence>
<dbReference type="SUPFAM" id="SSF55315">
    <property type="entry name" value="L30e-like"/>
    <property type="match status" value="1"/>
</dbReference>
<feature type="domain" description="Ribosomal protein eL8/eL30/eS12/Gadd45" evidence="1">
    <location>
        <begin position="4"/>
        <end position="81"/>
    </location>
</feature>
<accession>A0A4R6TY26</accession>